<keyword evidence="3 5" id="KW-1133">Transmembrane helix</keyword>
<sequence length="413" mass="47393">MANENKSIVFFHRILSKYFLVQYIILVISFQYGVNLEILNIIFFTIAFFYVMNKMRRVQEEGFQGQSFLVIFLVYCCFFISVLSFTTLFASNPSYSFIRILITAWLLFTMMVVFYYIFIQIQGKEDLNKAVSKSLFLILLVATLGQLLIPEWAYGLRLSGGVNPNGMGYIALFCNFWFAYQKIDKSTNSIIAYSGWLLSFIVVLWAMSRTVFLSLGVLYAVYFFFLILFNMYKLTLKRILLFPVFCALLFTIYNYVRNSFWYQQNIARLLDSTNLVSRESAWALALEKFKENIWVGSAGWWNMSKILDSSYATTDSPHSLYLRLLSETGIIGLITVLVLPLFLLLALIFKASLKEVINKKQVFLITGMLLGLFAGLAFEDRYLTGFGGFNTGAIVWVMAMGVVNLSKQSPKGD</sequence>
<dbReference type="STRING" id="930128.SAMN05192532_102292"/>
<keyword evidence="4 5" id="KW-0472">Membrane</keyword>
<dbReference type="GO" id="GO:0016020">
    <property type="term" value="C:membrane"/>
    <property type="evidence" value="ECO:0007669"/>
    <property type="project" value="UniProtKB-SubCell"/>
</dbReference>
<evidence type="ECO:0000313" key="8">
    <source>
        <dbReference type="Proteomes" id="UP000199516"/>
    </source>
</evidence>
<feature type="transmembrane region" description="Helical" evidence="5">
    <location>
        <begin position="384"/>
        <end position="405"/>
    </location>
</feature>
<dbReference type="EMBL" id="FONT01000002">
    <property type="protein sequence ID" value="SFE55291.1"/>
    <property type="molecule type" value="Genomic_DNA"/>
</dbReference>
<feature type="transmembrane region" description="Helical" evidence="5">
    <location>
        <begin position="67"/>
        <end position="90"/>
    </location>
</feature>
<proteinExistence type="predicted"/>
<feature type="transmembrane region" description="Helical" evidence="5">
    <location>
        <begin position="14"/>
        <end position="32"/>
    </location>
</feature>
<keyword evidence="8" id="KW-1185">Reference proteome</keyword>
<feature type="domain" description="O-antigen ligase-related" evidence="6">
    <location>
        <begin position="197"/>
        <end position="336"/>
    </location>
</feature>
<dbReference type="PANTHER" id="PTHR37422:SF17">
    <property type="entry name" value="O-ANTIGEN LIGASE"/>
    <property type="match status" value="1"/>
</dbReference>
<dbReference type="RefSeq" id="WP_091658649.1">
    <property type="nucleotide sequence ID" value="NZ_FONT01000002.1"/>
</dbReference>
<feature type="transmembrane region" description="Helical" evidence="5">
    <location>
        <begin position="96"/>
        <end position="118"/>
    </location>
</feature>
<keyword evidence="2 5" id="KW-0812">Transmembrane</keyword>
<feature type="transmembrane region" description="Helical" evidence="5">
    <location>
        <begin position="213"/>
        <end position="232"/>
    </location>
</feature>
<dbReference type="PANTHER" id="PTHR37422">
    <property type="entry name" value="TEICHURONIC ACID BIOSYNTHESIS PROTEIN TUAE"/>
    <property type="match status" value="1"/>
</dbReference>
<reference evidence="7 8" key="1">
    <citation type="submission" date="2016-10" db="EMBL/GenBank/DDBJ databases">
        <authorList>
            <person name="de Groot N.N."/>
        </authorList>
    </citation>
    <scope>NUCLEOTIDE SEQUENCE [LARGE SCALE GENOMIC DNA]</scope>
    <source>
        <strain evidence="7 8">DSM 23995</strain>
    </source>
</reference>
<keyword evidence="7" id="KW-0436">Ligase</keyword>
<comment type="subcellular location">
    <subcellularLocation>
        <location evidence="1">Membrane</location>
        <topology evidence="1">Multi-pass membrane protein</topology>
    </subcellularLocation>
</comment>
<feature type="transmembrane region" description="Helical" evidence="5">
    <location>
        <begin position="190"/>
        <end position="207"/>
    </location>
</feature>
<gene>
    <name evidence="7" type="ORF">SAMN05192532_102292</name>
</gene>
<dbReference type="AlphaFoldDB" id="A0A1I2BGJ8"/>
<dbReference type="InterPro" id="IPR007016">
    <property type="entry name" value="O-antigen_ligase-rel_domated"/>
</dbReference>
<organism evidence="7 8">
    <name type="scientific">Alteribacillus iranensis</name>
    <dbReference type="NCBI Taxonomy" id="930128"/>
    <lineage>
        <taxon>Bacteria</taxon>
        <taxon>Bacillati</taxon>
        <taxon>Bacillota</taxon>
        <taxon>Bacilli</taxon>
        <taxon>Bacillales</taxon>
        <taxon>Bacillaceae</taxon>
        <taxon>Alteribacillus</taxon>
    </lineage>
</organism>
<evidence type="ECO:0000259" key="6">
    <source>
        <dbReference type="Pfam" id="PF04932"/>
    </source>
</evidence>
<feature type="transmembrane region" description="Helical" evidence="5">
    <location>
        <begin position="361"/>
        <end position="378"/>
    </location>
</feature>
<feature type="transmembrane region" description="Helical" evidence="5">
    <location>
        <begin position="329"/>
        <end position="349"/>
    </location>
</feature>
<protein>
    <submittedName>
        <fullName evidence="7">O-antigen ligase</fullName>
    </submittedName>
</protein>
<feature type="transmembrane region" description="Helical" evidence="5">
    <location>
        <begin position="239"/>
        <end position="256"/>
    </location>
</feature>
<evidence type="ECO:0000256" key="3">
    <source>
        <dbReference type="ARBA" id="ARBA00022989"/>
    </source>
</evidence>
<evidence type="ECO:0000256" key="2">
    <source>
        <dbReference type="ARBA" id="ARBA00022692"/>
    </source>
</evidence>
<dbReference type="Proteomes" id="UP000199516">
    <property type="component" value="Unassembled WGS sequence"/>
</dbReference>
<feature type="transmembrane region" description="Helical" evidence="5">
    <location>
        <begin position="161"/>
        <end position="178"/>
    </location>
</feature>
<dbReference type="GO" id="GO:0016874">
    <property type="term" value="F:ligase activity"/>
    <property type="evidence" value="ECO:0007669"/>
    <property type="project" value="UniProtKB-KW"/>
</dbReference>
<evidence type="ECO:0000256" key="4">
    <source>
        <dbReference type="ARBA" id="ARBA00023136"/>
    </source>
</evidence>
<accession>A0A1I2BGJ8</accession>
<dbReference type="Pfam" id="PF04932">
    <property type="entry name" value="Wzy_C"/>
    <property type="match status" value="1"/>
</dbReference>
<evidence type="ECO:0000256" key="1">
    <source>
        <dbReference type="ARBA" id="ARBA00004141"/>
    </source>
</evidence>
<evidence type="ECO:0000256" key="5">
    <source>
        <dbReference type="SAM" id="Phobius"/>
    </source>
</evidence>
<dbReference type="InterPro" id="IPR051533">
    <property type="entry name" value="WaaL-like"/>
</dbReference>
<evidence type="ECO:0000313" key="7">
    <source>
        <dbReference type="EMBL" id="SFE55291.1"/>
    </source>
</evidence>
<name>A0A1I2BGJ8_9BACI</name>
<feature type="transmembrane region" description="Helical" evidence="5">
    <location>
        <begin position="130"/>
        <end position="149"/>
    </location>
</feature>